<reference evidence="11 12" key="1">
    <citation type="journal article" date="2021" name="BMC Biol.">
        <title>Horizontally acquired antibacterial genes associated with adaptive radiation of ladybird beetles.</title>
        <authorList>
            <person name="Li H.S."/>
            <person name="Tang X.F."/>
            <person name="Huang Y.H."/>
            <person name="Xu Z.Y."/>
            <person name="Chen M.L."/>
            <person name="Du X.Y."/>
            <person name="Qiu B.Y."/>
            <person name="Chen P.T."/>
            <person name="Zhang W."/>
            <person name="Slipinski A."/>
            <person name="Escalona H.E."/>
            <person name="Waterhouse R.M."/>
            <person name="Zwick A."/>
            <person name="Pang H."/>
        </authorList>
    </citation>
    <scope>NUCLEOTIDE SEQUENCE [LARGE SCALE GENOMIC DNA]</scope>
    <source>
        <strain evidence="11">SYSU2018</strain>
    </source>
</reference>
<comment type="subcellular location">
    <subcellularLocation>
        <location evidence="1">Secreted</location>
    </subcellularLocation>
</comment>
<organism evidence="11 12">
    <name type="scientific">Cryptolaemus montrouzieri</name>
    <dbReference type="NCBI Taxonomy" id="559131"/>
    <lineage>
        <taxon>Eukaryota</taxon>
        <taxon>Metazoa</taxon>
        <taxon>Ecdysozoa</taxon>
        <taxon>Arthropoda</taxon>
        <taxon>Hexapoda</taxon>
        <taxon>Insecta</taxon>
        <taxon>Pterygota</taxon>
        <taxon>Neoptera</taxon>
        <taxon>Endopterygota</taxon>
        <taxon>Coleoptera</taxon>
        <taxon>Polyphaga</taxon>
        <taxon>Cucujiformia</taxon>
        <taxon>Coccinelloidea</taxon>
        <taxon>Coccinellidae</taxon>
        <taxon>Scymninae</taxon>
        <taxon>Scymnini</taxon>
        <taxon>Cryptolaemus</taxon>
    </lineage>
</organism>
<keyword evidence="8" id="KW-0143">Chaperone</keyword>
<evidence type="ECO:0000256" key="6">
    <source>
        <dbReference type="ARBA" id="ARBA00022729"/>
    </source>
</evidence>
<sequence>MQISILFLCLTCAFAYVHVEKDDILPDMFLEELADRMRKQADLSYVDLGESNPIGSRSLEEEQYDPIDYDSGDAPLYPSIRDQEYLRHSSLWGTKYGADDSAGGDNQRVKPQHSTGVTKEAKTKNTLPAYCNPPNPCPVGYGGE</sequence>
<evidence type="ECO:0000256" key="9">
    <source>
        <dbReference type="SAM" id="MobiDB-lite"/>
    </source>
</evidence>
<feature type="compositionally biased region" description="Acidic residues" evidence="9">
    <location>
        <begin position="61"/>
        <end position="71"/>
    </location>
</feature>
<keyword evidence="4" id="KW-0813">Transport</keyword>
<evidence type="ECO:0000313" key="12">
    <source>
        <dbReference type="Proteomes" id="UP001516400"/>
    </source>
</evidence>
<accession>A0ABD2MGN2</accession>
<keyword evidence="7" id="KW-1015">Disulfide bond</keyword>
<keyword evidence="6 10" id="KW-0732">Signal</keyword>
<evidence type="ECO:0000256" key="7">
    <source>
        <dbReference type="ARBA" id="ARBA00023157"/>
    </source>
</evidence>
<name>A0ABD2MGN2_9CUCU</name>
<gene>
    <name evidence="11" type="ORF">HHI36_009744</name>
</gene>
<dbReference type="GO" id="GO:0005576">
    <property type="term" value="C:extracellular region"/>
    <property type="evidence" value="ECO:0007669"/>
    <property type="project" value="UniProtKB-SubCell"/>
</dbReference>
<feature type="chain" id="PRO_5044863895" description="Neuroendocrine protein 7B2" evidence="10">
    <location>
        <begin position="16"/>
        <end position="144"/>
    </location>
</feature>
<dbReference type="PANTHER" id="PTHR12738:SF0">
    <property type="entry name" value="NEUROENDOCRINE PROTEIN 7B2"/>
    <property type="match status" value="1"/>
</dbReference>
<dbReference type="Pfam" id="PF05281">
    <property type="entry name" value="Secretogranin_V"/>
    <property type="match status" value="1"/>
</dbReference>
<evidence type="ECO:0000256" key="5">
    <source>
        <dbReference type="ARBA" id="ARBA00022525"/>
    </source>
</evidence>
<comment type="similarity">
    <text evidence="2">Belongs to the 7B2 family.</text>
</comment>
<evidence type="ECO:0000313" key="11">
    <source>
        <dbReference type="EMBL" id="KAL3265539.1"/>
    </source>
</evidence>
<feature type="region of interest" description="Disordered" evidence="9">
    <location>
        <begin position="97"/>
        <end position="127"/>
    </location>
</feature>
<dbReference type="Proteomes" id="UP001516400">
    <property type="component" value="Unassembled WGS sequence"/>
</dbReference>
<proteinExistence type="inferred from homology"/>
<dbReference type="InterPro" id="IPR007945">
    <property type="entry name" value="Secretogranin_V"/>
</dbReference>
<dbReference type="PANTHER" id="PTHR12738">
    <property type="entry name" value="NEUROENDOCRINE PROTEIN 7B2"/>
    <property type="match status" value="1"/>
</dbReference>
<evidence type="ECO:0000256" key="1">
    <source>
        <dbReference type="ARBA" id="ARBA00004613"/>
    </source>
</evidence>
<keyword evidence="5" id="KW-0964">Secreted</keyword>
<evidence type="ECO:0000256" key="3">
    <source>
        <dbReference type="ARBA" id="ARBA00019589"/>
    </source>
</evidence>
<dbReference type="AlphaFoldDB" id="A0ABD2MGN2"/>
<evidence type="ECO:0000256" key="10">
    <source>
        <dbReference type="SAM" id="SignalP"/>
    </source>
</evidence>
<evidence type="ECO:0000256" key="2">
    <source>
        <dbReference type="ARBA" id="ARBA00006348"/>
    </source>
</evidence>
<comment type="caution">
    <text evidence="11">The sequence shown here is derived from an EMBL/GenBank/DDBJ whole genome shotgun (WGS) entry which is preliminary data.</text>
</comment>
<dbReference type="EMBL" id="JABFTP020000001">
    <property type="protein sequence ID" value="KAL3265539.1"/>
    <property type="molecule type" value="Genomic_DNA"/>
</dbReference>
<evidence type="ECO:0000256" key="4">
    <source>
        <dbReference type="ARBA" id="ARBA00022448"/>
    </source>
</evidence>
<protein>
    <recommendedName>
        <fullName evidence="3">Neuroendocrine protein 7B2</fullName>
    </recommendedName>
</protein>
<feature type="region of interest" description="Disordered" evidence="9">
    <location>
        <begin position="51"/>
        <end position="73"/>
    </location>
</feature>
<keyword evidence="12" id="KW-1185">Reference proteome</keyword>
<feature type="signal peptide" evidence="10">
    <location>
        <begin position="1"/>
        <end position="15"/>
    </location>
</feature>
<evidence type="ECO:0000256" key="8">
    <source>
        <dbReference type="ARBA" id="ARBA00023186"/>
    </source>
</evidence>